<name>A0ABT7CGS0_9BACT</name>
<reference evidence="1 2" key="1">
    <citation type="submission" date="2023-05" db="EMBL/GenBank/DDBJ databases">
        <authorList>
            <person name="Zhang X."/>
        </authorList>
    </citation>
    <scope>NUCLEOTIDE SEQUENCE [LARGE SCALE GENOMIC DNA]</scope>
    <source>
        <strain evidence="1 2">DM2B3-1</strain>
    </source>
</reference>
<dbReference type="EMBL" id="JASJOT010000004">
    <property type="protein sequence ID" value="MDJ1492943.1"/>
    <property type="molecule type" value="Genomic_DNA"/>
</dbReference>
<keyword evidence="2" id="KW-1185">Reference proteome</keyword>
<accession>A0ABT7CGS0</accession>
<protein>
    <submittedName>
        <fullName evidence="1">Uncharacterized protein</fullName>
    </submittedName>
</protein>
<organism evidence="1 2">
    <name type="scientific">Xanthocytophaga flava</name>
    <dbReference type="NCBI Taxonomy" id="3048013"/>
    <lineage>
        <taxon>Bacteria</taxon>
        <taxon>Pseudomonadati</taxon>
        <taxon>Bacteroidota</taxon>
        <taxon>Cytophagia</taxon>
        <taxon>Cytophagales</taxon>
        <taxon>Rhodocytophagaceae</taxon>
        <taxon>Xanthocytophaga</taxon>
    </lineage>
</organism>
<comment type="caution">
    <text evidence="1">The sequence shown here is derived from an EMBL/GenBank/DDBJ whole genome shotgun (WGS) entry which is preliminary data.</text>
</comment>
<proteinExistence type="predicted"/>
<evidence type="ECO:0000313" key="1">
    <source>
        <dbReference type="EMBL" id="MDJ1492943.1"/>
    </source>
</evidence>
<dbReference type="RefSeq" id="WP_313994484.1">
    <property type="nucleotide sequence ID" value="NZ_JASJOT010000004.1"/>
</dbReference>
<gene>
    <name evidence="1" type="ORF">QNI19_08370</name>
</gene>
<dbReference type="Proteomes" id="UP001228581">
    <property type="component" value="Unassembled WGS sequence"/>
</dbReference>
<evidence type="ECO:0000313" key="2">
    <source>
        <dbReference type="Proteomes" id="UP001228581"/>
    </source>
</evidence>
<sequence>MKTCFVALIFLNSHFQESFIRDAIRKTEATFPVAHPFKREVYTKVALSATISVVFYEIEQTHEQKSNCDVAIEFFREDNFLSILQKSAREKSSSFAFYACMYAPEDNFLITSKYTEQGFDERQCIRGDVTRIFTKADGSVTMEDHDAPDPVTVRFQLVENYLNDEIGVTLNELTAAWQKRQTAGTVLWE</sequence>